<evidence type="ECO:0000313" key="3">
    <source>
        <dbReference type="Proteomes" id="UP001060919"/>
    </source>
</evidence>
<dbReference type="RefSeq" id="WP_264791817.1">
    <property type="nucleotide sequence ID" value="NZ_AP026867.1"/>
</dbReference>
<feature type="signal peptide" evidence="1">
    <location>
        <begin position="1"/>
        <end position="24"/>
    </location>
</feature>
<keyword evidence="1" id="KW-0732">Signal</keyword>
<dbReference type="KEGG" id="aup:AsAng_0012220"/>
<dbReference type="Proteomes" id="UP001060919">
    <property type="component" value="Chromosome"/>
</dbReference>
<keyword evidence="3" id="KW-1185">Reference proteome</keyword>
<gene>
    <name evidence="2" type="ORF">AsAng_0012220</name>
</gene>
<name>A0A915YCE6_9BACT</name>
<accession>A0A915YCE6</accession>
<organism evidence="2 3">
    <name type="scientific">Aureispira anguillae</name>
    <dbReference type="NCBI Taxonomy" id="2864201"/>
    <lineage>
        <taxon>Bacteria</taxon>
        <taxon>Pseudomonadati</taxon>
        <taxon>Bacteroidota</taxon>
        <taxon>Saprospiria</taxon>
        <taxon>Saprospirales</taxon>
        <taxon>Saprospiraceae</taxon>
        <taxon>Aureispira</taxon>
    </lineage>
</organism>
<sequence>MRKKIVLIALPLCLSICFSFKLLAQEKPIPKHHLSLFYGVQYNMRFDAVYSRLPRYGGSHNGTLQYEYKSKTCLLTTALGFSTGTWGIKDNPISQLLSYNGQFKLHCLFNLTPSTLQENKLAFYLGGNLGFGGEIWFPESYLLAYGWDINLGLGLSAALHYAISPKLSLQYDFNFHCLGVLWRPHNNGQQLITEELQKEKGTLAAAFETPRFAHVLNTIYMENRLRLVYHITNNLALNYAFILAYKHLKQPLIKKGIDINNTIGLTYKF</sequence>
<reference evidence="2" key="1">
    <citation type="submission" date="2022-09" db="EMBL/GenBank/DDBJ databases">
        <title>Aureispira anguillicida sp. nov., isolated from Leptocephalus of Japanese eel Anguilla japonica.</title>
        <authorList>
            <person name="Yuasa K."/>
            <person name="Mekata T."/>
            <person name="Ikunari K."/>
        </authorList>
    </citation>
    <scope>NUCLEOTIDE SEQUENCE</scope>
    <source>
        <strain evidence="2">EL160426</strain>
    </source>
</reference>
<proteinExistence type="predicted"/>
<dbReference type="AlphaFoldDB" id="A0A915YCE6"/>
<evidence type="ECO:0000256" key="1">
    <source>
        <dbReference type="SAM" id="SignalP"/>
    </source>
</evidence>
<dbReference type="EMBL" id="AP026867">
    <property type="protein sequence ID" value="BDS10514.1"/>
    <property type="molecule type" value="Genomic_DNA"/>
</dbReference>
<evidence type="ECO:0000313" key="2">
    <source>
        <dbReference type="EMBL" id="BDS10514.1"/>
    </source>
</evidence>
<feature type="chain" id="PRO_5036700685" evidence="1">
    <location>
        <begin position="25"/>
        <end position="269"/>
    </location>
</feature>
<protein>
    <submittedName>
        <fullName evidence="2">Uncharacterized protein</fullName>
    </submittedName>
</protein>